<evidence type="ECO:0000256" key="2">
    <source>
        <dbReference type="ARBA" id="ARBA00022490"/>
    </source>
</evidence>
<dbReference type="GO" id="GO:0004298">
    <property type="term" value="F:threonine-type endopeptidase activity"/>
    <property type="evidence" value="ECO:0007669"/>
    <property type="project" value="UniProtKB-UniRule"/>
</dbReference>
<keyword evidence="4 9" id="KW-0888">Threonine protease</keyword>
<dbReference type="AlphaFoldDB" id="A0A849A7L0"/>
<comment type="subunit">
    <text evidence="9">The 20S proteasome core is composed of 14 alpha and 14 beta subunits that assemble into four stacked heptameric rings, resulting in a barrel-shaped structure. The two inner rings, each composed of seven catalytic beta subunits, are sandwiched by two outer rings, each composed of seven alpha subunits. The catalytic chamber with the active sites is on the inside of the barrel. Has a gated structure, the ends of the cylinder being occluded by the N-termini of the alpha-subunits. Is capped by the proteasome-associated ATPase, ARC.</text>
</comment>
<keyword evidence="7 9" id="KW-0647">Proteasome</keyword>
<dbReference type="InterPro" id="IPR023333">
    <property type="entry name" value="Proteasome_suB-type"/>
</dbReference>
<evidence type="ECO:0000256" key="5">
    <source>
        <dbReference type="ARBA" id="ARBA00022801"/>
    </source>
</evidence>
<sequence length="294" mass="30760">MADSTAAPRNWPTQAIPAAYLTPGTGSFADFLRRAEPQLLPGNGVAVGHLAGANPSLHAAPAVDFPHGTTVVALTTADGVVMAGDRRATQGNVIAQRDIEKVFVADSHSVVGIAGAAGLAVELVRMFRLELEHYEKIEGVRLSLDGKANRLASMIRGNLGAALQGMAVVPIFAGVDLNVPEPAKSGRIYSYDVTGGRYEEHDYYGIGSGSIFAKSALKKRFRPGLAPDEAVRTAIEALYDAADDDTATGGPDLTRKIFPVIVSVNAVGATRWSDDAVGQIAEQVIAGRMENPGG</sequence>
<keyword evidence="8 9" id="KW-0865">Zymogen</keyword>
<dbReference type="EC" id="3.4.25.1" evidence="9 10"/>
<evidence type="ECO:0000256" key="10">
    <source>
        <dbReference type="NCBIfam" id="TIGR03690"/>
    </source>
</evidence>
<evidence type="ECO:0000313" key="11">
    <source>
        <dbReference type="EMBL" id="NNG34480.1"/>
    </source>
</evidence>
<comment type="similarity">
    <text evidence="9">Belongs to the peptidase T1B family.</text>
</comment>
<keyword evidence="2 9" id="KW-0963">Cytoplasm</keyword>
<proteinExistence type="inferred from homology"/>
<feature type="chain" id="PRO_5033168495" description="Proteasome subunit beta" evidence="9">
    <location>
        <begin position="69"/>
        <end position="294"/>
    </location>
</feature>
<comment type="pathway">
    <text evidence="9">Protein degradation; proteasomal Pup-dependent pathway.</text>
</comment>
<dbReference type="GO" id="GO:0019941">
    <property type="term" value="P:modification-dependent protein catabolic process"/>
    <property type="evidence" value="ECO:0007669"/>
    <property type="project" value="UniProtKB-UniRule"/>
</dbReference>
<comment type="catalytic activity">
    <reaction evidence="1 9">
        <text>Cleavage of peptide bonds with very broad specificity.</text>
        <dbReference type="EC" id="3.4.25.1"/>
    </reaction>
</comment>
<accession>A0A849A7L0</accession>
<feature type="propeptide" id="PRO_5033168496" description="Removed in mature form; by autocatalysis" evidence="9">
    <location>
        <begin position="1"/>
        <end position="68"/>
    </location>
</feature>
<evidence type="ECO:0000313" key="12">
    <source>
        <dbReference type="Proteomes" id="UP000562984"/>
    </source>
</evidence>
<dbReference type="InterPro" id="IPR029055">
    <property type="entry name" value="Ntn_hydrolases_N"/>
</dbReference>
<protein>
    <recommendedName>
        <fullName evidence="9 10">Proteasome subunit beta</fullName>
        <ecNumber evidence="9 10">3.4.25.1</ecNumber>
    </recommendedName>
    <alternativeName>
        <fullName evidence="9">20S proteasome beta subunit</fullName>
    </alternativeName>
    <alternativeName>
        <fullName evidence="9">Proteasome core protein PrcB</fullName>
    </alternativeName>
</protein>
<gene>
    <name evidence="9 11" type="primary">prcB</name>
    <name evidence="11" type="ORF">HKD39_01840</name>
</gene>
<evidence type="ECO:0000256" key="6">
    <source>
        <dbReference type="ARBA" id="ARBA00022813"/>
    </source>
</evidence>
<evidence type="ECO:0000256" key="4">
    <source>
        <dbReference type="ARBA" id="ARBA00022698"/>
    </source>
</evidence>
<comment type="caution">
    <text evidence="11">The sequence shown here is derived from an EMBL/GenBank/DDBJ whole genome shotgun (WGS) entry which is preliminary data.</text>
</comment>
<dbReference type="SUPFAM" id="SSF56235">
    <property type="entry name" value="N-terminal nucleophile aminohydrolases (Ntn hydrolases)"/>
    <property type="match status" value="1"/>
</dbReference>
<keyword evidence="6 9" id="KW-0068">Autocatalytic cleavage</keyword>
<dbReference type="UniPathway" id="UPA00997"/>
<dbReference type="InterPro" id="IPR022483">
    <property type="entry name" value="PSB_actinobac"/>
</dbReference>
<evidence type="ECO:0000256" key="3">
    <source>
        <dbReference type="ARBA" id="ARBA00022670"/>
    </source>
</evidence>
<dbReference type="CDD" id="cd01906">
    <property type="entry name" value="proteasome_protease_HslV"/>
    <property type="match status" value="1"/>
</dbReference>
<keyword evidence="12" id="KW-1185">Reference proteome</keyword>
<dbReference type="RefSeq" id="WP_171198108.1">
    <property type="nucleotide sequence ID" value="NZ_JABEND010000001.1"/>
</dbReference>
<evidence type="ECO:0000256" key="1">
    <source>
        <dbReference type="ARBA" id="ARBA00001198"/>
    </source>
</evidence>
<dbReference type="Pfam" id="PF00227">
    <property type="entry name" value="Proteasome"/>
    <property type="match status" value="1"/>
</dbReference>
<dbReference type="NCBIfam" id="TIGR03690">
    <property type="entry name" value="20S_bact_beta"/>
    <property type="match status" value="1"/>
</dbReference>
<dbReference type="HAMAP" id="MF_02113_B">
    <property type="entry name" value="Proteasome_B_B"/>
    <property type="match status" value="1"/>
</dbReference>
<reference evidence="11 12" key="1">
    <citation type="submission" date="2020-05" db="EMBL/GenBank/DDBJ databases">
        <title>Nakamurella sp. DB0629 isolated from air conditioner.</title>
        <authorList>
            <person name="Kim D.H."/>
            <person name="Kim D.-U."/>
        </authorList>
    </citation>
    <scope>NUCLEOTIDE SEQUENCE [LARGE SCALE GENOMIC DNA]</scope>
    <source>
        <strain evidence="11 12">DB0629</strain>
    </source>
</reference>
<dbReference type="Gene3D" id="3.60.20.10">
    <property type="entry name" value="Glutamine Phosphoribosylpyrophosphate, subunit 1, domain 1"/>
    <property type="match status" value="1"/>
</dbReference>
<evidence type="ECO:0000256" key="8">
    <source>
        <dbReference type="ARBA" id="ARBA00023145"/>
    </source>
</evidence>
<name>A0A849A7L0_9ACTN</name>
<dbReference type="Proteomes" id="UP000562984">
    <property type="component" value="Unassembled WGS sequence"/>
</dbReference>
<dbReference type="EMBL" id="JABEND010000001">
    <property type="protein sequence ID" value="NNG34480.1"/>
    <property type="molecule type" value="Genomic_DNA"/>
</dbReference>
<dbReference type="PROSITE" id="PS51476">
    <property type="entry name" value="PROTEASOME_BETA_2"/>
    <property type="match status" value="1"/>
</dbReference>
<dbReference type="GO" id="GO:0010498">
    <property type="term" value="P:proteasomal protein catabolic process"/>
    <property type="evidence" value="ECO:0007669"/>
    <property type="project" value="UniProtKB-UniRule"/>
</dbReference>
<comment type="subcellular location">
    <subcellularLocation>
        <location evidence="9">Cytoplasm</location>
    </subcellularLocation>
</comment>
<evidence type="ECO:0000256" key="9">
    <source>
        <dbReference type="HAMAP-Rule" id="MF_02113"/>
    </source>
</evidence>
<keyword evidence="5 9" id="KW-0378">Hydrolase</keyword>
<dbReference type="PANTHER" id="PTHR32194:SF0">
    <property type="entry name" value="ATP-DEPENDENT PROTEASE SUBUNIT HSLV"/>
    <property type="match status" value="1"/>
</dbReference>
<dbReference type="GO" id="GO:0019774">
    <property type="term" value="C:proteasome core complex, beta-subunit complex"/>
    <property type="evidence" value="ECO:0007669"/>
    <property type="project" value="UniProtKB-UniRule"/>
</dbReference>
<dbReference type="PANTHER" id="PTHR32194">
    <property type="entry name" value="METALLOPROTEASE TLDD"/>
    <property type="match status" value="1"/>
</dbReference>
<evidence type="ECO:0000256" key="7">
    <source>
        <dbReference type="ARBA" id="ARBA00022942"/>
    </source>
</evidence>
<dbReference type="GO" id="GO:0005737">
    <property type="term" value="C:cytoplasm"/>
    <property type="evidence" value="ECO:0007669"/>
    <property type="project" value="UniProtKB-SubCell"/>
</dbReference>
<comment type="function">
    <text evidence="9">Component of the proteasome core, a large protease complex with broad specificity involved in protein degradation.</text>
</comment>
<feature type="active site" description="Nucleophile" evidence="9">
    <location>
        <position position="69"/>
    </location>
</feature>
<dbReference type="InterPro" id="IPR001353">
    <property type="entry name" value="Proteasome_sua/b"/>
</dbReference>
<organism evidence="11 12">
    <name type="scientific">Nakamurella aerolata</name>
    <dbReference type="NCBI Taxonomy" id="1656892"/>
    <lineage>
        <taxon>Bacteria</taxon>
        <taxon>Bacillati</taxon>
        <taxon>Actinomycetota</taxon>
        <taxon>Actinomycetes</taxon>
        <taxon>Nakamurellales</taxon>
        <taxon>Nakamurellaceae</taxon>
        <taxon>Nakamurella</taxon>
    </lineage>
</organism>
<keyword evidence="3 9" id="KW-0645">Protease</keyword>
<comment type="activity regulation">
    <text evidence="9">The formation of the proteasomal ATPase ARC-20S proteasome complex, likely via the docking of the C-termini of ARC into the intersubunit pockets in the alpha-rings, may trigger opening of the gate for substrate entry. Interconversion between the open-gate and close-gate conformations leads to a dynamic regulation of the 20S proteasome proteolysis activity.</text>
</comment>